<evidence type="ECO:0008006" key="3">
    <source>
        <dbReference type="Google" id="ProtNLM"/>
    </source>
</evidence>
<organism evidence="1 2">
    <name type="scientific">Mycena chlorophos</name>
    <name type="common">Agaric fungus</name>
    <name type="synonym">Agaricus chlorophos</name>
    <dbReference type="NCBI Taxonomy" id="658473"/>
    <lineage>
        <taxon>Eukaryota</taxon>
        <taxon>Fungi</taxon>
        <taxon>Dikarya</taxon>
        <taxon>Basidiomycota</taxon>
        <taxon>Agaricomycotina</taxon>
        <taxon>Agaricomycetes</taxon>
        <taxon>Agaricomycetidae</taxon>
        <taxon>Agaricales</taxon>
        <taxon>Marasmiineae</taxon>
        <taxon>Mycenaceae</taxon>
        <taxon>Mycena</taxon>
    </lineage>
</organism>
<dbReference type="SUPFAM" id="SSF52047">
    <property type="entry name" value="RNI-like"/>
    <property type="match status" value="1"/>
</dbReference>
<protein>
    <recommendedName>
        <fullName evidence="3">F-box domain-containing protein</fullName>
    </recommendedName>
</protein>
<accession>A0ABQ0LB28</accession>
<sequence length="418" mass="47705">MEEMRDSQRAPFYLLRVCKDWTVIAIRHSSLWRYLTFDFARPAQVTPKILRLLQTRLCYLGTEGKIDICINSAKNAIINRIADYVPAERLLGLELHGHRSDWIKKGMFHVQSTFTNLERLCLDLRSWVPSNTDSQLDVIERFASPRIRELVLRGWNLEPKALLLNLASLEQLQHLELTSAIAGISCTYETPVTLASLSSLKLDNLCPQILQFMTHVQTPNIRHLTVQMCNSTRAERIKVLSTAFIADFITRIDDRLILSTDELVETSGWGQRAATTITHPVTQVTLGPLVLRVVHEEDVEAAEQGLVMVELLEALDVREVKELAVNYVALAKSEWRKIFMEMKSLDRVTFWCSPNAEGVAAFLNVLPGRQVALGQVEVAVDECKAKMRDADFYKLKKLYREQEAQKEEGAGWRAWVWS</sequence>
<dbReference type="EMBL" id="DF844314">
    <property type="protein sequence ID" value="GAT48195.1"/>
    <property type="molecule type" value="Genomic_DNA"/>
</dbReference>
<name>A0ABQ0LB28_MYCCL</name>
<dbReference type="Proteomes" id="UP000815677">
    <property type="component" value="Unassembled WGS sequence"/>
</dbReference>
<dbReference type="InterPro" id="IPR032675">
    <property type="entry name" value="LRR_dom_sf"/>
</dbReference>
<evidence type="ECO:0000313" key="2">
    <source>
        <dbReference type="Proteomes" id="UP000815677"/>
    </source>
</evidence>
<evidence type="ECO:0000313" key="1">
    <source>
        <dbReference type="EMBL" id="GAT48195.1"/>
    </source>
</evidence>
<gene>
    <name evidence="1" type="ORF">MCHLO_05622</name>
</gene>
<proteinExistence type="predicted"/>
<dbReference type="Gene3D" id="3.80.10.10">
    <property type="entry name" value="Ribonuclease Inhibitor"/>
    <property type="match status" value="1"/>
</dbReference>
<keyword evidence="2" id="KW-1185">Reference proteome</keyword>
<reference evidence="1" key="1">
    <citation type="submission" date="2014-09" db="EMBL/GenBank/DDBJ databases">
        <title>Genome sequence of the luminous mushroom Mycena chlorophos for searching fungal bioluminescence genes.</title>
        <authorList>
            <person name="Tanaka Y."/>
            <person name="Kasuga D."/>
            <person name="Oba Y."/>
            <person name="Hase S."/>
            <person name="Sato K."/>
            <person name="Oba Y."/>
            <person name="Sakakibara Y."/>
        </authorList>
    </citation>
    <scope>NUCLEOTIDE SEQUENCE</scope>
</reference>